<evidence type="ECO:0000313" key="1">
    <source>
        <dbReference type="Proteomes" id="UP000887564"/>
    </source>
</evidence>
<sequence length="43" mass="4919">MEETMREMDRAFSIGPYWESQPSLHECNIGNSVGIELCPKSMN</sequence>
<evidence type="ECO:0000313" key="2">
    <source>
        <dbReference type="WBParaSite" id="PEQ_0001331101-mRNA-1"/>
    </source>
</evidence>
<dbReference type="Proteomes" id="UP000887564">
    <property type="component" value="Unplaced"/>
</dbReference>
<protein>
    <submittedName>
        <fullName evidence="2">Uncharacterized protein</fullName>
    </submittedName>
</protein>
<proteinExistence type="predicted"/>
<dbReference type="WBParaSite" id="PEQ_0001331101-mRNA-1">
    <property type="protein sequence ID" value="PEQ_0001331101-mRNA-1"/>
    <property type="gene ID" value="PEQ_0001331101"/>
</dbReference>
<organism evidence="1 2">
    <name type="scientific">Parascaris equorum</name>
    <name type="common">Equine roundworm</name>
    <dbReference type="NCBI Taxonomy" id="6256"/>
    <lineage>
        <taxon>Eukaryota</taxon>
        <taxon>Metazoa</taxon>
        <taxon>Ecdysozoa</taxon>
        <taxon>Nematoda</taxon>
        <taxon>Chromadorea</taxon>
        <taxon>Rhabditida</taxon>
        <taxon>Spirurina</taxon>
        <taxon>Ascaridomorpha</taxon>
        <taxon>Ascaridoidea</taxon>
        <taxon>Ascarididae</taxon>
        <taxon>Parascaris</taxon>
    </lineage>
</organism>
<dbReference type="AlphaFoldDB" id="A0A914SH49"/>
<keyword evidence="1" id="KW-1185">Reference proteome</keyword>
<accession>A0A914SH49</accession>
<name>A0A914SH49_PAREQ</name>
<reference evidence="2" key="1">
    <citation type="submission" date="2022-11" db="UniProtKB">
        <authorList>
            <consortium name="WormBaseParasite"/>
        </authorList>
    </citation>
    <scope>IDENTIFICATION</scope>
</reference>